<evidence type="ECO:0000259" key="1">
    <source>
        <dbReference type="Pfam" id="PF18545"/>
    </source>
</evidence>
<evidence type="ECO:0000313" key="3">
    <source>
        <dbReference type="Proteomes" id="UP000186914"/>
    </source>
</evidence>
<proteinExistence type="predicted"/>
<gene>
    <name evidence="2" type="ORF">SAMN05421858_4620</name>
</gene>
<dbReference type="OrthoDB" id="271604at2157"/>
<dbReference type="InterPro" id="IPR040624">
    <property type="entry name" value="HalOD1"/>
</dbReference>
<accession>A0A1N7EY63</accession>
<sequence length="76" mass="8272">METYADPSRHPSTSVKQAVAALEECDPEQLGTLSAAVDIDELARVFDSPSDRESISFQYCGYSITVASTHLMCIES</sequence>
<organism evidence="2 3">
    <name type="scientific">Haladaptatus litoreus</name>
    <dbReference type="NCBI Taxonomy" id="553468"/>
    <lineage>
        <taxon>Archaea</taxon>
        <taxon>Methanobacteriati</taxon>
        <taxon>Methanobacteriota</taxon>
        <taxon>Stenosarchaea group</taxon>
        <taxon>Halobacteria</taxon>
        <taxon>Halobacteriales</taxon>
        <taxon>Haladaptataceae</taxon>
        <taxon>Haladaptatus</taxon>
    </lineage>
</organism>
<dbReference type="EMBL" id="FTNO01000007">
    <property type="protein sequence ID" value="SIR92972.1"/>
    <property type="molecule type" value="Genomic_DNA"/>
</dbReference>
<dbReference type="AlphaFoldDB" id="A0A1N7EY63"/>
<dbReference type="Proteomes" id="UP000186914">
    <property type="component" value="Unassembled WGS sequence"/>
</dbReference>
<feature type="domain" description="Halobacterial output" evidence="1">
    <location>
        <begin position="9"/>
        <end position="69"/>
    </location>
</feature>
<name>A0A1N7EY63_9EURY</name>
<dbReference type="Pfam" id="PF18545">
    <property type="entry name" value="HalOD1"/>
    <property type="match status" value="1"/>
</dbReference>
<protein>
    <recommendedName>
        <fullName evidence="1">Halobacterial output domain-containing protein</fullName>
    </recommendedName>
</protein>
<reference evidence="3" key="1">
    <citation type="submission" date="2017-01" db="EMBL/GenBank/DDBJ databases">
        <authorList>
            <person name="Varghese N."/>
            <person name="Submissions S."/>
        </authorList>
    </citation>
    <scope>NUCLEOTIDE SEQUENCE [LARGE SCALE GENOMIC DNA]</scope>
    <source>
        <strain evidence="3">CGMCC 1.7737</strain>
    </source>
</reference>
<dbReference type="RefSeq" id="WP_076432980.1">
    <property type="nucleotide sequence ID" value="NZ_FTNO01000007.1"/>
</dbReference>
<evidence type="ECO:0000313" key="2">
    <source>
        <dbReference type="EMBL" id="SIR92972.1"/>
    </source>
</evidence>
<keyword evidence="3" id="KW-1185">Reference proteome</keyword>